<keyword evidence="1" id="KW-0812">Transmembrane</keyword>
<sequence>MLITNHVVSGAIIGSVAPGPSSAFVAGLASHFALDSLPHWGERRIFLQVAVVDGLVGLAAMGALARLAPASRRGRVVAGMLGACAPDADKPSTLFFGRSPYPRVVDDWHISIQNESPRRLPQEVVVAGLGALVARRLLRR</sequence>
<protein>
    <submittedName>
        <fullName evidence="2">Uncharacterized protein</fullName>
    </submittedName>
</protein>
<keyword evidence="1" id="KW-0472">Membrane</keyword>
<organism evidence="2 3">
    <name type="scientific">Nocardioides acrostichi</name>
    <dbReference type="NCBI Taxonomy" id="2784339"/>
    <lineage>
        <taxon>Bacteria</taxon>
        <taxon>Bacillati</taxon>
        <taxon>Actinomycetota</taxon>
        <taxon>Actinomycetes</taxon>
        <taxon>Propionibacteriales</taxon>
        <taxon>Nocardioidaceae</taxon>
        <taxon>Nocardioides</taxon>
    </lineage>
</organism>
<evidence type="ECO:0000256" key="1">
    <source>
        <dbReference type="SAM" id="Phobius"/>
    </source>
</evidence>
<keyword evidence="1" id="KW-1133">Transmembrane helix</keyword>
<name>A0A930V236_9ACTN</name>
<dbReference type="AlphaFoldDB" id="A0A930V236"/>
<dbReference type="EMBL" id="JADIVZ010000003">
    <property type="protein sequence ID" value="MBF4161794.1"/>
    <property type="molecule type" value="Genomic_DNA"/>
</dbReference>
<dbReference type="Proteomes" id="UP000656804">
    <property type="component" value="Unassembled WGS sequence"/>
</dbReference>
<evidence type="ECO:0000313" key="2">
    <source>
        <dbReference type="EMBL" id="MBF4161794.1"/>
    </source>
</evidence>
<comment type="caution">
    <text evidence="2">The sequence shown here is derived from an EMBL/GenBank/DDBJ whole genome shotgun (WGS) entry which is preliminary data.</text>
</comment>
<dbReference type="RefSeq" id="WP_194503050.1">
    <property type="nucleotide sequence ID" value="NZ_JADIVZ010000003.1"/>
</dbReference>
<gene>
    <name evidence="2" type="ORF">ISG29_08825</name>
</gene>
<feature type="transmembrane region" description="Helical" evidence="1">
    <location>
        <begin position="45"/>
        <end position="65"/>
    </location>
</feature>
<feature type="transmembrane region" description="Helical" evidence="1">
    <location>
        <begin position="7"/>
        <end position="33"/>
    </location>
</feature>
<reference evidence="2" key="1">
    <citation type="submission" date="2020-11" db="EMBL/GenBank/DDBJ databases">
        <title>Nocardioides sp. CBS4Y-1, whole genome shotgun sequence.</title>
        <authorList>
            <person name="Tuo L."/>
        </authorList>
    </citation>
    <scope>NUCLEOTIDE SEQUENCE</scope>
    <source>
        <strain evidence="2">CBS4Y-1</strain>
    </source>
</reference>
<keyword evidence="3" id="KW-1185">Reference proteome</keyword>
<evidence type="ECO:0000313" key="3">
    <source>
        <dbReference type="Proteomes" id="UP000656804"/>
    </source>
</evidence>
<accession>A0A930V236</accession>
<proteinExistence type="predicted"/>